<reference evidence="2 3" key="1">
    <citation type="journal article" date="2016" name="Nat. Commun.">
        <title>Thousands of microbial genomes shed light on interconnected biogeochemical processes in an aquifer system.</title>
        <authorList>
            <person name="Anantharaman K."/>
            <person name="Brown C.T."/>
            <person name="Hug L.A."/>
            <person name="Sharon I."/>
            <person name="Castelle C.J."/>
            <person name="Probst A.J."/>
            <person name="Thomas B.C."/>
            <person name="Singh A."/>
            <person name="Wilkins M.J."/>
            <person name="Karaoz U."/>
            <person name="Brodie E.L."/>
            <person name="Williams K.H."/>
            <person name="Hubbard S.S."/>
            <person name="Banfield J.F."/>
        </authorList>
    </citation>
    <scope>NUCLEOTIDE SEQUENCE [LARGE SCALE GENOMIC DNA]</scope>
</reference>
<dbReference type="AlphaFoldDB" id="A0A1F7IAG6"/>
<keyword evidence="1" id="KW-0812">Transmembrane</keyword>
<dbReference type="STRING" id="1802056.A2954_02885"/>
<evidence type="ECO:0000256" key="1">
    <source>
        <dbReference type="SAM" id="Phobius"/>
    </source>
</evidence>
<gene>
    <name evidence="2" type="ORF">A2954_02885</name>
</gene>
<keyword evidence="1" id="KW-1133">Transmembrane helix</keyword>
<dbReference type="EMBL" id="MGAG01000026">
    <property type="protein sequence ID" value="OGK40322.1"/>
    <property type="molecule type" value="Genomic_DNA"/>
</dbReference>
<feature type="transmembrane region" description="Helical" evidence="1">
    <location>
        <begin position="6"/>
        <end position="25"/>
    </location>
</feature>
<sequence length="208" mass="23283">MKIKILIFITLIVVILVGYFAYRAVKKSSKLQSPISQNSPTQKISPKKTVNKAKEYIDPAGFKFSYPENLKLEVIDKKDPAYYSSLRFKSPSSEGLLTIEATATKYSSLEDWIKNNKEIIGNSKDIKLADLNAKEISSEGKKIIVAVDLETLFTITATYDAVDQEFWKTATDTIVSSFTFELPQTPLETTDSESTGEDVVFEGEEVIE</sequence>
<proteinExistence type="predicted"/>
<evidence type="ECO:0000313" key="2">
    <source>
        <dbReference type="EMBL" id="OGK40322.1"/>
    </source>
</evidence>
<name>A0A1F7IAG6_9BACT</name>
<dbReference type="Proteomes" id="UP000177698">
    <property type="component" value="Unassembled WGS sequence"/>
</dbReference>
<evidence type="ECO:0000313" key="3">
    <source>
        <dbReference type="Proteomes" id="UP000177698"/>
    </source>
</evidence>
<organism evidence="2 3">
    <name type="scientific">Candidatus Roizmanbacteria bacterium RIFCSPLOWO2_01_FULL_37_12</name>
    <dbReference type="NCBI Taxonomy" id="1802056"/>
    <lineage>
        <taxon>Bacteria</taxon>
        <taxon>Candidatus Roizmaniibacteriota</taxon>
    </lineage>
</organism>
<accession>A0A1F7IAG6</accession>
<keyword evidence="1" id="KW-0472">Membrane</keyword>
<comment type="caution">
    <text evidence="2">The sequence shown here is derived from an EMBL/GenBank/DDBJ whole genome shotgun (WGS) entry which is preliminary data.</text>
</comment>
<protein>
    <submittedName>
        <fullName evidence="2">Uncharacterized protein</fullName>
    </submittedName>
</protein>